<comment type="similarity">
    <text evidence="2">Belongs to the short-chain dehydrogenases/reductases (SDR) family.</text>
</comment>
<organism evidence="17 18">
    <name type="scientific">Phytophthora kernoviae 00238/432</name>
    <dbReference type="NCBI Taxonomy" id="1284355"/>
    <lineage>
        <taxon>Eukaryota</taxon>
        <taxon>Sar</taxon>
        <taxon>Stramenopiles</taxon>
        <taxon>Oomycota</taxon>
        <taxon>Peronosporomycetes</taxon>
        <taxon>Peronosporales</taxon>
        <taxon>Peronosporaceae</taxon>
        <taxon>Phytophthora</taxon>
    </lineage>
</organism>
<dbReference type="Pfam" id="PF08545">
    <property type="entry name" value="ACP_syn_III"/>
    <property type="match status" value="1"/>
</dbReference>
<dbReference type="InterPro" id="IPR016036">
    <property type="entry name" value="Malonyl_transacylase_ACP-bd"/>
</dbReference>
<feature type="binding site" evidence="14">
    <location>
        <position position="790"/>
    </location>
    <ligand>
        <name>NADP(+)</name>
        <dbReference type="ChEBI" id="CHEBI:58349"/>
    </ligand>
</feature>
<dbReference type="HAMAP" id="MF_00019">
    <property type="entry name" value="PlsX"/>
    <property type="match status" value="1"/>
</dbReference>
<dbReference type="GO" id="GO:0004316">
    <property type="term" value="F:3-oxoacyl-[acyl-carrier-protein] reductase (NADPH) activity"/>
    <property type="evidence" value="ECO:0007669"/>
    <property type="project" value="UniProtKB-EC"/>
</dbReference>
<evidence type="ECO:0000256" key="7">
    <source>
        <dbReference type="ARBA" id="ARBA00022857"/>
    </source>
</evidence>
<dbReference type="InterPro" id="IPR011284">
    <property type="entry name" value="3oxo_ACP_reduc"/>
</dbReference>
<feature type="binding site" evidence="14">
    <location>
        <begin position="757"/>
        <end position="761"/>
    </location>
    <ligand>
        <name>NADP(+)</name>
        <dbReference type="ChEBI" id="CHEBI:58349"/>
    </ligand>
</feature>
<evidence type="ECO:0000259" key="15">
    <source>
        <dbReference type="SMART" id="SM00822"/>
    </source>
</evidence>
<accession>A0A8J4SW53</accession>
<dbReference type="EC" id="1.1.1.100" evidence="3"/>
<dbReference type="SUPFAM" id="SSF53901">
    <property type="entry name" value="Thiolase-like"/>
    <property type="match status" value="1"/>
</dbReference>
<dbReference type="PANTHER" id="PTHR42879:SF2">
    <property type="entry name" value="3-OXOACYL-[ACYL-CARRIER-PROTEIN] REDUCTASE FABG"/>
    <property type="match status" value="1"/>
</dbReference>
<protein>
    <recommendedName>
        <fullName evidence="3">3-oxoacyl-[acyl-carrier-protein] reductase</fullName>
        <ecNumber evidence="3">1.1.1.100</ecNumber>
    </recommendedName>
</protein>
<dbReference type="InterPro" id="IPR014043">
    <property type="entry name" value="Acyl_transferase_dom"/>
</dbReference>
<dbReference type="InterPro" id="IPR057326">
    <property type="entry name" value="KR_dom"/>
</dbReference>
<evidence type="ECO:0000256" key="13">
    <source>
        <dbReference type="PIRSR" id="PIRSR611284-1"/>
    </source>
</evidence>
<dbReference type="NCBIfam" id="NF004197">
    <property type="entry name" value="PRK05653.1-1"/>
    <property type="match status" value="1"/>
</dbReference>
<dbReference type="NCBIfam" id="NF009466">
    <property type="entry name" value="PRK12826.1-2"/>
    <property type="match status" value="1"/>
</dbReference>
<dbReference type="NCBIfam" id="NF005559">
    <property type="entry name" value="PRK07231.1"/>
    <property type="match status" value="1"/>
</dbReference>
<feature type="binding site" evidence="14">
    <location>
        <position position="692"/>
    </location>
    <ligand>
        <name>NADP(+)</name>
        <dbReference type="ChEBI" id="CHEBI:58349"/>
    </ligand>
</feature>
<evidence type="ECO:0000256" key="1">
    <source>
        <dbReference type="ARBA" id="ARBA00005194"/>
    </source>
</evidence>
<dbReference type="CDD" id="cd05333">
    <property type="entry name" value="BKR_SDR_c"/>
    <property type="match status" value="1"/>
</dbReference>
<evidence type="ECO:0000256" key="11">
    <source>
        <dbReference type="ARBA" id="ARBA00023315"/>
    </source>
</evidence>
<dbReference type="Pfam" id="PF02504">
    <property type="entry name" value="FA_synthesis"/>
    <property type="match status" value="1"/>
</dbReference>
<comment type="pathway">
    <text evidence="1">Lipid metabolism; fatty acid biosynthesis.</text>
</comment>
<dbReference type="PANTHER" id="PTHR42879">
    <property type="entry name" value="3-OXOACYL-(ACYL-CARRIER-PROTEIN) REDUCTASE"/>
    <property type="match status" value="1"/>
</dbReference>
<dbReference type="InterPro" id="IPR036291">
    <property type="entry name" value="NAD(P)-bd_dom_sf"/>
</dbReference>
<dbReference type="GO" id="GO:0051287">
    <property type="term" value="F:NAD binding"/>
    <property type="evidence" value="ECO:0007669"/>
    <property type="project" value="InterPro"/>
</dbReference>
<evidence type="ECO:0000313" key="18">
    <source>
        <dbReference type="Proteomes" id="UP000702964"/>
    </source>
</evidence>
<comment type="catalytic activity">
    <reaction evidence="12">
        <text>a (3R)-hydroxyacyl-[ACP] + NADP(+) = a 3-oxoacyl-[ACP] + NADPH + H(+)</text>
        <dbReference type="Rhea" id="RHEA:17397"/>
        <dbReference type="Rhea" id="RHEA-COMP:9916"/>
        <dbReference type="Rhea" id="RHEA-COMP:9945"/>
        <dbReference type="ChEBI" id="CHEBI:15378"/>
        <dbReference type="ChEBI" id="CHEBI:57783"/>
        <dbReference type="ChEBI" id="CHEBI:58349"/>
        <dbReference type="ChEBI" id="CHEBI:78776"/>
        <dbReference type="ChEBI" id="CHEBI:78827"/>
        <dbReference type="EC" id="1.1.1.100"/>
    </reaction>
</comment>
<dbReference type="Gene3D" id="3.40.366.10">
    <property type="entry name" value="Malonyl-Coenzyme A Acyl Carrier Protein, domain 2"/>
    <property type="match status" value="1"/>
</dbReference>
<dbReference type="InterPro" id="IPR001227">
    <property type="entry name" value="Ac_transferase_dom_sf"/>
</dbReference>
<comment type="caution">
    <text evidence="17">The sequence shown here is derived from an EMBL/GenBank/DDBJ whole genome shotgun (WGS) entry which is preliminary data.</text>
</comment>
<feature type="domain" description="Ketoreductase" evidence="15">
    <location>
        <begin position="608"/>
        <end position="788"/>
    </location>
</feature>
<evidence type="ECO:0000256" key="8">
    <source>
        <dbReference type="ARBA" id="ARBA00023002"/>
    </source>
</evidence>
<dbReference type="PRINTS" id="PR00081">
    <property type="entry name" value="GDHRDH"/>
</dbReference>
<reference evidence="17" key="1">
    <citation type="journal article" date="2015" name="Genom Data">
        <title>Draft genome sequences of Phytophthora kernoviae and Phytophthora ramorum lineage EU2 from Scotland.</title>
        <authorList>
            <person name="Sambles C."/>
            <person name="Schlenzig A."/>
            <person name="O'Neill P."/>
            <person name="Grant M."/>
            <person name="Studholme D.J."/>
        </authorList>
    </citation>
    <scope>NUCLEOTIDE SEQUENCE</scope>
    <source>
        <strain evidence="17">00238/432</strain>
    </source>
</reference>
<evidence type="ECO:0000256" key="2">
    <source>
        <dbReference type="ARBA" id="ARBA00006484"/>
    </source>
</evidence>
<name>A0A8J4SW53_9STRA</name>
<dbReference type="Proteomes" id="UP000702964">
    <property type="component" value="Unassembled WGS sequence"/>
</dbReference>
<gene>
    <name evidence="17" type="ORF">G195_000615</name>
</gene>
<evidence type="ECO:0000259" key="16">
    <source>
        <dbReference type="SMART" id="SM00827"/>
    </source>
</evidence>
<dbReference type="SUPFAM" id="SSF51735">
    <property type="entry name" value="NAD(P)-binding Rossmann-fold domains"/>
    <property type="match status" value="1"/>
</dbReference>
<keyword evidence="5" id="KW-0808">Transferase</keyword>
<feature type="active site" description="Proton acceptor" evidence="13">
    <location>
        <position position="757"/>
    </location>
</feature>
<dbReference type="PRINTS" id="PR00080">
    <property type="entry name" value="SDRFAMILY"/>
</dbReference>
<dbReference type="NCBIfam" id="NF004198">
    <property type="entry name" value="PRK05653.1-3"/>
    <property type="match status" value="1"/>
</dbReference>
<evidence type="ECO:0000256" key="9">
    <source>
        <dbReference type="ARBA" id="ARBA00023098"/>
    </source>
</evidence>
<keyword evidence="4" id="KW-0444">Lipid biosynthesis</keyword>
<sequence>MKIVIDAMGGDNAPVATVEGAIAAATEWADTQIVLVGDEAKLEPLLSKSGAKPANLTVRHASEVIGSDDEPVKAVRRKKDASMVVAGRMLKEGEADAMISAGNTGALMTAGLLVVGRMEGIERPALAPMIPTIDDVGVLALDLGANMDAKPEHLAQYGLMGSLYRQKVQGIASPRVGLLNVGTEPDKLGAKGAAAFDLSAACSGFVYGLATATSFIKSGMYNNALVIGADCLSRITDYTDRNTCVLFGDGAGAVIVGEVPEGRGFKSFDLGAEGAGGSLLQMEGGGSRLPASVETVENKKHYIYMNGREVFKFAVRVMGTATVEVLRKAGLERTDVDLFVPHQANIRIIQSAMQRLELPEEKVVVNVDKYANTSAASIPLALVEAAEEGRMKAGDTVLMVGFGGGLTALVAAGVLSFADAVSIVRARGQYMEQAVPGGQGAMAAVLGADREALGVLCRDVSESGHAVELANINCPGQIVISGVKEGVAAVAERVKEAGGKRAITLEVSGPFHSSLMKDAAEKLAEKLKTVSFSSGTVPVVANVTARPVEDGKVQDLLTAQVYSPVLWEDSVTWLIEQGVDTFIEIGSGSVLTDLGKGGMIMSKPLQGKNALVTGASRGIGRSIALALAEAGANVAVNYAGSQAAAEEVAEAIRAKGVEAITIQANVGQMDEAEQMVKATIEAWGNVDILVNNAGITRDNLIMRMKEEEFDQVIETNLKGVFNCLKAVTRPMMKQRSGRIINISSVVGVLGNAGQANYVAAKAGVIGLTKASARELASRGITVNCVAPGFIDTDMTKELSQEIVDNMLNGIPLSRLGQPDEIAGVVTFLASEASSYMTGQTLHVDGGMYM</sequence>
<dbReference type="InterPro" id="IPR013747">
    <property type="entry name" value="ACP_syn_III_C"/>
</dbReference>
<dbReference type="SUPFAM" id="SSF52151">
    <property type="entry name" value="FabD/lysophospholipase-like"/>
    <property type="match status" value="1"/>
</dbReference>
<dbReference type="AlphaFoldDB" id="A0A8J4SW53"/>
<dbReference type="GO" id="GO:0006633">
    <property type="term" value="P:fatty acid biosynthetic process"/>
    <property type="evidence" value="ECO:0007669"/>
    <property type="project" value="UniProtKB-KW"/>
</dbReference>
<dbReference type="Pfam" id="PF08541">
    <property type="entry name" value="ACP_syn_III_C"/>
    <property type="match status" value="1"/>
</dbReference>
<evidence type="ECO:0000256" key="4">
    <source>
        <dbReference type="ARBA" id="ARBA00022516"/>
    </source>
</evidence>
<dbReference type="SUPFAM" id="SSF53659">
    <property type="entry name" value="Isocitrate/Isopropylmalate dehydrogenase-like"/>
    <property type="match status" value="1"/>
</dbReference>
<dbReference type="InterPro" id="IPR016039">
    <property type="entry name" value="Thiolase-like"/>
</dbReference>
<evidence type="ECO:0000256" key="10">
    <source>
        <dbReference type="ARBA" id="ARBA00023160"/>
    </source>
</evidence>
<dbReference type="FunFam" id="3.40.50.720:FF:000037">
    <property type="entry name" value="3-oxoacyl-[acyl-carrier-protein] reductase FabG"/>
    <property type="match status" value="1"/>
</dbReference>
<keyword evidence="10" id="KW-0275">Fatty acid biosynthesis</keyword>
<keyword evidence="8" id="KW-0560">Oxidoreductase</keyword>
<dbReference type="InterPro" id="IPR003664">
    <property type="entry name" value="FA_synthesis"/>
</dbReference>
<feature type="domain" description="Malonyl-CoA:ACP transacylase (MAT)" evidence="16">
    <location>
        <begin position="364"/>
        <end position="619"/>
    </location>
</feature>
<reference evidence="17" key="2">
    <citation type="submission" date="2020-02" db="EMBL/GenBank/DDBJ databases">
        <authorList>
            <person name="Studholme D.J."/>
        </authorList>
    </citation>
    <scope>NUCLEOTIDE SEQUENCE</scope>
    <source>
        <strain evidence="17">00238/432</strain>
    </source>
</reference>
<dbReference type="Gene3D" id="3.40.718.10">
    <property type="entry name" value="Isopropylmalate Dehydrogenase"/>
    <property type="match status" value="1"/>
</dbReference>
<feature type="binding site" evidence="14">
    <location>
        <begin position="614"/>
        <end position="617"/>
    </location>
    <ligand>
        <name>NADP(+)</name>
        <dbReference type="ChEBI" id="CHEBI:58349"/>
    </ligand>
</feature>
<evidence type="ECO:0000256" key="12">
    <source>
        <dbReference type="ARBA" id="ARBA00048508"/>
    </source>
</evidence>
<dbReference type="EMBL" id="AOFI03000003">
    <property type="protein sequence ID" value="KAF4325707.1"/>
    <property type="molecule type" value="Genomic_DNA"/>
</dbReference>
<feature type="binding site" evidence="14">
    <location>
        <begin position="665"/>
        <end position="666"/>
    </location>
    <ligand>
        <name>NADP(+)</name>
        <dbReference type="ChEBI" id="CHEBI:58349"/>
    </ligand>
</feature>
<evidence type="ECO:0000256" key="3">
    <source>
        <dbReference type="ARBA" id="ARBA00012948"/>
    </source>
</evidence>
<dbReference type="InterPro" id="IPR012281">
    <property type="entry name" value="Phospholipid_synth_PlsX-like"/>
</dbReference>
<dbReference type="InterPro" id="IPR016035">
    <property type="entry name" value="Acyl_Trfase/lysoPLipase"/>
</dbReference>
<dbReference type="Gene3D" id="3.40.50.720">
    <property type="entry name" value="NAD(P)-binding Rossmann-like Domain"/>
    <property type="match status" value="1"/>
</dbReference>
<dbReference type="InterPro" id="IPR002347">
    <property type="entry name" value="SDR_fam"/>
</dbReference>
<dbReference type="NCBIfam" id="NF006829">
    <property type="entry name" value="PRK09352.1"/>
    <property type="match status" value="1"/>
</dbReference>
<evidence type="ECO:0000256" key="5">
    <source>
        <dbReference type="ARBA" id="ARBA00022679"/>
    </source>
</evidence>
<proteinExistence type="inferred from homology"/>
<keyword evidence="11" id="KW-0012">Acyltransferase</keyword>
<dbReference type="CDD" id="cd00830">
    <property type="entry name" value="KAS_III"/>
    <property type="match status" value="1"/>
</dbReference>
<keyword evidence="6" id="KW-0276">Fatty acid metabolism</keyword>
<dbReference type="GO" id="GO:0004315">
    <property type="term" value="F:3-oxoacyl-[acyl-carrier-protein] synthase activity"/>
    <property type="evidence" value="ECO:0007669"/>
    <property type="project" value="InterPro"/>
</dbReference>
<dbReference type="SMART" id="SM00827">
    <property type="entry name" value="PKS_AT"/>
    <property type="match status" value="1"/>
</dbReference>
<dbReference type="SMART" id="SM00822">
    <property type="entry name" value="PKS_KR"/>
    <property type="match status" value="1"/>
</dbReference>
<evidence type="ECO:0000256" key="14">
    <source>
        <dbReference type="PIRSR" id="PIRSR611284-2"/>
    </source>
</evidence>
<evidence type="ECO:0000256" key="6">
    <source>
        <dbReference type="ARBA" id="ARBA00022832"/>
    </source>
</evidence>
<dbReference type="Gene3D" id="3.40.47.10">
    <property type="match status" value="1"/>
</dbReference>
<dbReference type="FunFam" id="3.30.70.250:FF:000001">
    <property type="entry name" value="Malonyl CoA-acyl carrier protein transacylase"/>
    <property type="match status" value="1"/>
</dbReference>
<dbReference type="Pfam" id="PF13561">
    <property type="entry name" value="adh_short_C2"/>
    <property type="match status" value="1"/>
</dbReference>
<keyword evidence="9" id="KW-0443">Lipid metabolism</keyword>
<dbReference type="SUPFAM" id="SSF55048">
    <property type="entry name" value="Probable ACP-binding domain of malonyl-CoA ACP transacylase"/>
    <property type="match status" value="1"/>
</dbReference>
<keyword evidence="7 14" id="KW-0521">NADP</keyword>
<dbReference type="InterPro" id="IPR013751">
    <property type="entry name" value="ACP_syn_III_N"/>
</dbReference>
<dbReference type="InterPro" id="IPR050259">
    <property type="entry name" value="SDR"/>
</dbReference>
<evidence type="ECO:0000313" key="17">
    <source>
        <dbReference type="EMBL" id="KAF4325707.1"/>
    </source>
</evidence>
<dbReference type="NCBIfam" id="TIGR01830">
    <property type="entry name" value="3oxo_ACP_reduc"/>
    <property type="match status" value="1"/>
</dbReference>